<dbReference type="Proteomes" id="UP000006671">
    <property type="component" value="Unassembled WGS sequence"/>
</dbReference>
<dbReference type="AlphaFoldDB" id="D2V5F6"/>
<dbReference type="InterPro" id="IPR016201">
    <property type="entry name" value="PSI"/>
</dbReference>
<gene>
    <name evidence="6" type="ORF">NAEGRDRAFT_63805</name>
</gene>
<keyword evidence="4" id="KW-1133">Transmembrane helix</keyword>
<dbReference type="GO" id="GO:0016020">
    <property type="term" value="C:membrane"/>
    <property type="evidence" value="ECO:0007669"/>
    <property type="project" value="UniProtKB-SubCell"/>
</dbReference>
<feature type="transmembrane region" description="Helical" evidence="4">
    <location>
        <begin position="202"/>
        <end position="233"/>
    </location>
</feature>
<dbReference type="InterPro" id="IPR002165">
    <property type="entry name" value="Plexin_repeat"/>
</dbReference>
<dbReference type="KEGG" id="ngr:NAEGRDRAFT_63805"/>
<protein>
    <submittedName>
        <fullName evidence="6">Predicted protein</fullName>
    </submittedName>
</protein>
<evidence type="ECO:0000313" key="7">
    <source>
        <dbReference type="Proteomes" id="UP000006671"/>
    </source>
</evidence>
<organism evidence="7">
    <name type="scientific">Naegleria gruberi</name>
    <name type="common">Amoeba</name>
    <dbReference type="NCBI Taxonomy" id="5762"/>
    <lineage>
        <taxon>Eukaryota</taxon>
        <taxon>Discoba</taxon>
        <taxon>Heterolobosea</taxon>
        <taxon>Tetramitia</taxon>
        <taxon>Eutetramitia</taxon>
        <taxon>Vahlkampfiidae</taxon>
        <taxon>Naegleria</taxon>
    </lineage>
</organism>
<evidence type="ECO:0000256" key="3">
    <source>
        <dbReference type="ARBA" id="ARBA00023180"/>
    </source>
</evidence>
<sequence>MIMVIQSNGLVEAQNFCKTYTDCSGCVQSPDNGCVWCSSSRLCVPVTSTFSPSIGYTIEAECPIQSEPISLFTEMCTDPLFEICGNRELPNIVESNSSLFDASSSTFESTKSNQSVKDVSLCQEHTDCVSDKNCVYVSRGFFTITDPESLESRVIPLGANGTCWRALPVLGSPVSYNVHRGGLIYSLTTQETYYATCVIREVYYWVIIGCSLLAISCCICTGCVCCLCCFCFYCKRDRRYISLNG</sequence>
<keyword evidence="3" id="KW-0325">Glycoprotein</keyword>
<dbReference type="RefSeq" id="XP_002680684.1">
    <property type="nucleotide sequence ID" value="XM_002680638.1"/>
</dbReference>
<feature type="domain" description="PSI" evidence="5">
    <location>
        <begin position="16"/>
        <end position="77"/>
    </location>
</feature>
<dbReference type="OMA" id="IREVYYW"/>
<accession>D2V5F6</accession>
<proteinExistence type="predicted"/>
<keyword evidence="4" id="KW-0812">Transmembrane</keyword>
<reference evidence="6 7" key="1">
    <citation type="journal article" date="2010" name="Cell">
        <title>The genome of Naegleria gruberi illuminates early eukaryotic versatility.</title>
        <authorList>
            <person name="Fritz-Laylin L.K."/>
            <person name="Prochnik S.E."/>
            <person name="Ginger M.L."/>
            <person name="Dacks J.B."/>
            <person name="Carpenter M.L."/>
            <person name="Field M.C."/>
            <person name="Kuo A."/>
            <person name="Paredez A."/>
            <person name="Chapman J."/>
            <person name="Pham J."/>
            <person name="Shu S."/>
            <person name="Neupane R."/>
            <person name="Cipriano M."/>
            <person name="Mancuso J."/>
            <person name="Tu H."/>
            <person name="Salamov A."/>
            <person name="Lindquist E."/>
            <person name="Shapiro H."/>
            <person name="Lucas S."/>
            <person name="Grigoriev I.V."/>
            <person name="Cande W.Z."/>
            <person name="Fulton C."/>
            <person name="Rokhsar D.S."/>
            <person name="Dawson S.C."/>
        </authorList>
    </citation>
    <scope>NUCLEOTIDE SEQUENCE [LARGE SCALE GENOMIC DNA]</scope>
    <source>
        <strain evidence="6 7">NEG-M</strain>
    </source>
</reference>
<evidence type="ECO:0000259" key="5">
    <source>
        <dbReference type="SMART" id="SM00423"/>
    </source>
</evidence>
<dbReference type="VEuPathDB" id="AmoebaDB:NAEGRDRAFT_63805"/>
<evidence type="ECO:0000313" key="6">
    <source>
        <dbReference type="EMBL" id="EFC47940.1"/>
    </source>
</evidence>
<dbReference type="GeneID" id="8861508"/>
<name>D2V5F6_NAEGR</name>
<dbReference type="EMBL" id="GG738852">
    <property type="protein sequence ID" value="EFC47940.1"/>
    <property type="molecule type" value="Genomic_DNA"/>
</dbReference>
<evidence type="ECO:0000256" key="2">
    <source>
        <dbReference type="ARBA" id="ARBA00023136"/>
    </source>
</evidence>
<dbReference type="OrthoDB" id="10262884at2759"/>
<dbReference type="Pfam" id="PF01437">
    <property type="entry name" value="PSI"/>
    <property type="match status" value="1"/>
</dbReference>
<evidence type="ECO:0000256" key="4">
    <source>
        <dbReference type="SAM" id="Phobius"/>
    </source>
</evidence>
<dbReference type="InParanoid" id="D2V5F6"/>
<dbReference type="SMART" id="SM00423">
    <property type="entry name" value="PSI"/>
    <property type="match status" value="1"/>
</dbReference>
<comment type="subcellular location">
    <subcellularLocation>
        <location evidence="1">Membrane</location>
    </subcellularLocation>
</comment>
<keyword evidence="7" id="KW-1185">Reference proteome</keyword>
<evidence type="ECO:0000256" key="1">
    <source>
        <dbReference type="ARBA" id="ARBA00004370"/>
    </source>
</evidence>
<keyword evidence="2 4" id="KW-0472">Membrane</keyword>